<comment type="caution">
    <text evidence="3">The sequence shown here is derived from an EMBL/GenBank/DDBJ whole genome shotgun (WGS) entry which is preliminary data.</text>
</comment>
<dbReference type="Pfam" id="PF04233">
    <property type="entry name" value="Phage_Mu_F"/>
    <property type="match status" value="1"/>
</dbReference>
<evidence type="ECO:0000313" key="4">
    <source>
        <dbReference type="Proteomes" id="UP000245712"/>
    </source>
</evidence>
<organism evidence="3 4">
    <name type="scientific">Paraburkholderia unamae</name>
    <dbReference type="NCBI Taxonomy" id="219649"/>
    <lineage>
        <taxon>Bacteria</taxon>
        <taxon>Pseudomonadati</taxon>
        <taxon>Pseudomonadota</taxon>
        <taxon>Betaproteobacteria</taxon>
        <taxon>Burkholderiales</taxon>
        <taxon>Burkholderiaceae</taxon>
        <taxon>Paraburkholderia</taxon>
    </lineage>
</organism>
<dbReference type="NCBIfam" id="TIGR01641">
    <property type="entry name" value="phageSPP1_gp7"/>
    <property type="match status" value="1"/>
</dbReference>
<dbReference type="Pfam" id="PF18810">
    <property type="entry name" value="PBECR2"/>
    <property type="match status" value="1"/>
</dbReference>
<feature type="domain" description="Phage head morphogenesis" evidence="1">
    <location>
        <begin position="56"/>
        <end position="186"/>
    </location>
</feature>
<dbReference type="InterPro" id="IPR006528">
    <property type="entry name" value="Phage_head_morphogenesis_dom"/>
</dbReference>
<evidence type="ECO:0000313" key="3">
    <source>
        <dbReference type="EMBL" id="PVX80044.1"/>
    </source>
</evidence>
<dbReference type="EMBL" id="QEOB01000012">
    <property type="protein sequence ID" value="PVX80044.1"/>
    <property type="molecule type" value="Genomic_DNA"/>
</dbReference>
<dbReference type="InterPro" id="IPR041110">
    <property type="entry name" value="PBECR2"/>
</dbReference>
<gene>
    <name evidence="3" type="ORF">C7402_112231</name>
</gene>
<proteinExistence type="predicted"/>
<accession>A0ABX5KKK1</accession>
<keyword evidence="4" id="KW-1185">Reference proteome</keyword>
<reference evidence="3 4" key="1">
    <citation type="submission" date="2018-05" db="EMBL/GenBank/DDBJ databases">
        <title>Genomic Encyclopedia of Type Strains, Phase IV (KMG-V): Genome sequencing to study the core and pangenomes of soil and plant-associated prokaryotes.</title>
        <authorList>
            <person name="Whitman W."/>
        </authorList>
    </citation>
    <scope>NUCLEOTIDE SEQUENCE [LARGE SCALE GENOMIC DNA]</scope>
    <source>
        <strain evidence="3 4">SCZa-39</strain>
    </source>
</reference>
<name>A0ABX5KKK1_9BURK</name>
<protein>
    <submittedName>
        <fullName evidence="3">SPP1 gp7 family putative phage head morphogenesis protein</fullName>
    </submittedName>
</protein>
<evidence type="ECO:0000259" key="2">
    <source>
        <dbReference type="Pfam" id="PF18810"/>
    </source>
</evidence>
<sequence length="438" mass="49493">MAGIDLQYAIGLPPEQAIRYFESKGYQLGFKWQDVWAEAHARAFTVAGVMKVDVLQDVRAALTDALKNGKTLTQFKDELMPVLQKKGWLGRGDVVDDATGEIQGRRLTPRRLNTIFQTNMQSSYMAGRFAAQMESVGERPYWEYVAVLDNRTRPAHAALSGSIYRYDDPFWATFYPPNGYNCRCRVRTRARAYVEQNGVPVRNSDGRIVEVEIVDRTGVKRPALAYSDPATGKKVLPDPGFGFNPGREWQRPFTPPPLDTLPRTFPVGVDLPELPVPTHVPASSLLPGDLGPEQYAHAFLHEFGVRYGQTKVYEDATHARLAISDDLFKAGDGSWKADKDGRGPYMALLARAVQAPDEIWLRWEQSRSQPDKWLLKRRYIKSWLVDGQHGPQYGLSVFEFGQDGWAASTAMMSNADRGPDARRRYIEKQRDGFLAYRK</sequence>
<evidence type="ECO:0000259" key="1">
    <source>
        <dbReference type="Pfam" id="PF04233"/>
    </source>
</evidence>
<dbReference type="Proteomes" id="UP000245712">
    <property type="component" value="Unassembled WGS sequence"/>
</dbReference>
<feature type="domain" description="Phage-Barnase-EndoU-ColicinE5/D-RelE like nuclease 2" evidence="2">
    <location>
        <begin position="298"/>
        <end position="437"/>
    </location>
</feature>